<evidence type="ECO:0000256" key="1">
    <source>
        <dbReference type="ARBA" id="ARBA00001946"/>
    </source>
</evidence>
<evidence type="ECO:0000313" key="6">
    <source>
        <dbReference type="EMBL" id="MDR6891641.1"/>
    </source>
</evidence>
<dbReference type="PANTHER" id="PTHR43046">
    <property type="entry name" value="GDP-MANNOSE MANNOSYL HYDROLASE"/>
    <property type="match status" value="1"/>
</dbReference>
<dbReference type="Gene3D" id="3.90.79.10">
    <property type="entry name" value="Nucleoside Triphosphate Pyrophosphohydrolase"/>
    <property type="match status" value="1"/>
</dbReference>
<evidence type="ECO:0000256" key="2">
    <source>
        <dbReference type="ARBA" id="ARBA00005582"/>
    </source>
</evidence>
<name>A0AAE3YGM0_9MICC</name>
<dbReference type="InterPro" id="IPR015797">
    <property type="entry name" value="NUDIX_hydrolase-like_dom_sf"/>
</dbReference>
<dbReference type="CDD" id="cd18879">
    <property type="entry name" value="NUDIX_Hydrolase"/>
    <property type="match status" value="1"/>
</dbReference>
<dbReference type="PANTHER" id="PTHR43046:SF16">
    <property type="entry name" value="ADP-RIBOSE PYROPHOSPHATASE YJHB-RELATED"/>
    <property type="match status" value="1"/>
</dbReference>
<dbReference type="InterPro" id="IPR020476">
    <property type="entry name" value="Nudix_hydrolase"/>
</dbReference>
<keyword evidence="3 4" id="KW-0378">Hydrolase</keyword>
<comment type="cofactor">
    <cofactor evidence="1">
        <name>Mg(2+)</name>
        <dbReference type="ChEBI" id="CHEBI:18420"/>
    </cofactor>
</comment>
<evidence type="ECO:0000256" key="3">
    <source>
        <dbReference type="ARBA" id="ARBA00022801"/>
    </source>
</evidence>
<organism evidence="6 7">
    <name type="scientific">Falsarthrobacter nasiphocae</name>
    <dbReference type="NCBI Taxonomy" id="189863"/>
    <lineage>
        <taxon>Bacteria</taxon>
        <taxon>Bacillati</taxon>
        <taxon>Actinomycetota</taxon>
        <taxon>Actinomycetes</taxon>
        <taxon>Micrococcales</taxon>
        <taxon>Micrococcaceae</taxon>
        <taxon>Falsarthrobacter</taxon>
    </lineage>
</organism>
<evidence type="ECO:0000259" key="5">
    <source>
        <dbReference type="PROSITE" id="PS51462"/>
    </source>
</evidence>
<proteinExistence type="inferred from homology"/>
<reference evidence="6" key="1">
    <citation type="submission" date="2023-07" db="EMBL/GenBank/DDBJ databases">
        <title>Sequencing the genomes of 1000 actinobacteria strains.</title>
        <authorList>
            <person name="Klenk H.-P."/>
        </authorList>
    </citation>
    <scope>NUCLEOTIDE SEQUENCE</scope>
    <source>
        <strain evidence="6">DSM 13988</strain>
    </source>
</reference>
<dbReference type="InterPro" id="IPR000086">
    <property type="entry name" value="NUDIX_hydrolase_dom"/>
</dbReference>
<feature type="domain" description="Nudix hydrolase" evidence="5">
    <location>
        <begin position="19"/>
        <end position="151"/>
    </location>
</feature>
<dbReference type="AlphaFoldDB" id="A0AAE3YGM0"/>
<dbReference type="InterPro" id="IPR020084">
    <property type="entry name" value="NUDIX_hydrolase_CS"/>
</dbReference>
<gene>
    <name evidence="6" type="ORF">J2S35_000581</name>
</gene>
<dbReference type="RefSeq" id="WP_309849634.1">
    <property type="nucleotide sequence ID" value="NZ_BAAAIU010000045.1"/>
</dbReference>
<dbReference type="Pfam" id="PF00293">
    <property type="entry name" value="NUDIX"/>
    <property type="match status" value="1"/>
</dbReference>
<dbReference type="PROSITE" id="PS00893">
    <property type="entry name" value="NUDIX_BOX"/>
    <property type="match status" value="1"/>
</dbReference>
<comment type="caution">
    <text evidence="6">The sequence shown here is derived from an EMBL/GenBank/DDBJ whole genome shotgun (WGS) entry which is preliminary data.</text>
</comment>
<accession>A0AAE3YGM0</accession>
<dbReference type="SUPFAM" id="SSF55811">
    <property type="entry name" value="Nudix"/>
    <property type="match status" value="1"/>
</dbReference>
<dbReference type="PRINTS" id="PR00502">
    <property type="entry name" value="NUDIXFAMILY"/>
</dbReference>
<evidence type="ECO:0000313" key="7">
    <source>
        <dbReference type="Proteomes" id="UP001247307"/>
    </source>
</evidence>
<dbReference type="Proteomes" id="UP001247307">
    <property type="component" value="Unassembled WGS sequence"/>
</dbReference>
<comment type="similarity">
    <text evidence="2 4">Belongs to the Nudix hydrolase family.</text>
</comment>
<evidence type="ECO:0000256" key="4">
    <source>
        <dbReference type="RuleBase" id="RU003476"/>
    </source>
</evidence>
<dbReference type="GO" id="GO:0016787">
    <property type="term" value="F:hydrolase activity"/>
    <property type="evidence" value="ECO:0007669"/>
    <property type="project" value="UniProtKB-KW"/>
</dbReference>
<keyword evidence="7" id="KW-1185">Reference proteome</keyword>
<dbReference type="EMBL" id="JAVDUI010000001">
    <property type="protein sequence ID" value="MDR6891641.1"/>
    <property type="molecule type" value="Genomic_DNA"/>
</dbReference>
<sequence>MATPDFILSLRERIGHELLWLPGVTGVVLDSLEAPTRVLLVERQDNGRWALVTGILEPGEAPAEGLLREIEEETGVRARTEALFDVDTTGIITFPNKDQCSFLNLSFRCESLSGEARVNDDESTAVSWWPLEALPDSLTDRHARLIRGALTHTGPGAAYEVPGNQAERA</sequence>
<dbReference type="PROSITE" id="PS51462">
    <property type="entry name" value="NUDIX"/>
    <property type="match status" value="1"/>
</dbReference>
<protein>
    <submittedName>
        <fullName evidence="6">ADP-ribose pyrophosphatase YjhB (NUDIX family)</fullName>
    </submittedName>
</protein>